<dbReference type="RefSeq" id="WP_003355193.1">
    <property type="nucleotide sequence ID" value="NZ_JH414764.1"/>
</dbReference>
<reference evidence="2 3" key="1">
    <citation type="submission" date="2011-09" db="EMBL/GenBank/DDBJ databases">
        <title>The Genome Sequence of Bacillus smithii 7_3_47FAA.</title>
        <authorList>
            <consortium name="The Broad Institute Genome Sequencing Platform"/>
            <person name="Earl A."/>
            <person name="Ward D."/>
            <person name="Feldgarden M."/>
            <person name="Gevers D."/>
            <person name="Daigneault M."/>
            <person name="Strauss J."/>
            <person name="Allen-Vercoe E."/>
            <person name="Young S.K."/>
            <person name="Zeng Q."/>
            <person name="Gargeya S."/>
            <person name="Fitzgerald M."/>
            <person name="Haas B."/>
            <person name="Abouelleil A."/>
            <person name="Alvarado L."/>
            <person name="Arachchi H.M."/>
            <person name="Berlin A."/>
            <person name="Brown A."/>
            <person name="Chapman S.B."/>
            <person name="Chen Z."/>
            <person name="Dunbar C."/>
            <person name="Freedman E."/>
            <person name="Gearin G."/>
            <person name="Goldberg J."/>
            <person name="Griggs A."/>
            <person name="Gujja S."/>
            <person name="Heiman D."/>
            <person name="Howarth C."/>
            <person name="Larson L."/>
            <person name="Lui A."/>
            <person name="MacDonald P.J.P."/>
            <person name="Montmayeur A."/>
            <person name="Murphy C."/>
            <person name="Neiman D."/>
            <person name="Pearson M."/>
            <person name="Priest M."/>
            <person name="Roberts A."/>
            <person name="Saif S."/>
            <person name="Shea T."/>
            <person name="Shenoy N."/>
            <person name="Sisk P."/>
            <person name="Stolte C."/>
            <person name="Sykes S."/>
            <person name="Wortman J."/>
            <person name="Nusbaum C."/>
            <person name="Birren B."/>
        </authorList>
    </citation>
    <scope>NUCLEOTIDE SEQUENCE [LARGE SCALE GENOMIC DNA]</scope>
    <source>
        <strain evidence="2 3">7_3_47FAA</strain>
    </source>
</reference>
<dbReference type="InterPro" id="IPR008308">
    <property type="entry name" value="YpbB-like"/>
</dbReference>
<dbReference type="InterPro" id="IPR029491">
    <property type="entry name" value="Helicase_HTH"/>
</dbReference>
<dbReference type="PIRSF" id="PIRSF021350">
    <property type="entry name" value="UCP021350"/>
    <property type="match status" value="1"/>
</dbReference>
<dbReference type="AlphaFoldDB" id="G9QPB0"/>
<evidence type="ECO:0000313" key="3">
    <source>
        <dbReference type="Proteomes" id="UP000011747"/>
    </source>
</evidence>
<dbReference type="EMBL" id="ACWF01000154">
    <property type="protein sequence ID" value="EHL73903.1"/>
    <property type="molecule type" value="Genomic_DNA"/>
</dbReference>
<dbReference type="Proteomes" id="UP000011747">
    <property type="component" value="Unassembled WGS sequence"/>
</dbReference>
<dbReference type="PATRIC" id="fig|665952.3.peg.2999"/>
<proteinExistence type="predicted"/>
<evidence type="ECO:0000259" key="1">
    <source>
        <dbReference type="Pfam" id="PF14493"/>
    </source>
</evidence>
<organism evidence="2 3">
    <name type="scientific">Bacillus smithii 7_3_47FAA</name>
    <dbReference type="NCBI Taxonomy" id="665952"/>
    <lineage>
        <taxon>Bacteria</taxon>
        <taxon>Bacillati</taxon>
        <taxon>Bacillota</taxon>
        <taxon>Bacilli</taxon>
        <taxon>Bacillales</taxon>
        <taxon>Bacillaceae</taxon>
        <taxon>Bacillus</taxon>
    </lineage>
</organism>
<sequence>MNLFQAVLLHCFEKIHGERTVYSIFHILKGKKSLQSIQDVHFYQLTKWFSAVPYLNRNDFEKEIKRMCDQQWCYMENGERAFLLPKGKSELEEFWTKNSALPYLDGWPLHSMASVFWKRLNLLIQTVSYLIHEESVFYPAERNDQVQLWVKKWLLSRKVNRTDTGVQLYRELYELLQSEKVEDPRLFVFRLSGYERIGKTAAQTAKQLGIEEPEYWLRFSHWIHFMIHSALHHPKKFPILYEMLLDLKQPVVLTKSAKKTYELFQRGLSVEQIAHGRGLKRNTIEDHLVEIALNVPDFPIDPFIEREELEAFEKVAKTLTSKKLKDIKEILPHLSYFQIRLVLAKYGRIVNQHGT</sequence>
<dbReference type="HOGENOM" id="CLU_066169_0_0_9"/>
<name>G9QPB0_9BACI</name>
<feature type="domain" description="Helicase Helix-turn-helix" evidence="1">
    <location>
        <begin position="256"/>
        <end position="343"/>
    </location>
</feature>
<protein>
    <recommendedName>
        <fullName evidence="1">Helicase Helix-turn-helix domain-containing protein</fullName>
    </recommendedName>
</protein>
<keyword evidence="3" id="KW-1185">Reference proteome</keyword>
<accession>G9QPB0</accession>
<evidence type="ECO:0000313" key="2">
    <source>
        <dbReference type="EMBL" id="EHL73903.1"/>
    </source>
</evidence>
<gene>
    <name evidence="2" type="ORF">HMPREF1015_00127</name>
</gene>
<comment type="caution">
    <text evidence="2">The sequence shown here is derived from an EMBL/GenBank/DDBJ whole genome shotgun (WGS) entry which is preliminary data.</text>
</comment>
<dbReference type="Pfam" id="PF14493">
    <property type="entry name" value="HTH_40"/>
    <property type="match status" value="1"/>
</dbReference>